<accession>A0A159Z3R8</accession>
<dbReference type="Pfam" id="PF25876">
    <property type="entry name" value="HH_MFP_RND"/>
    <property type="match status" value="1"/>
</dbReference>
<dbReference type="EMBL" id="CP012661">
    <property type="protein sequence ID" value="AMY69782.1"/>
    <property type="molecule type" value="Genomic_DNA"/>
</dbReference>
<keyword evidence="6" id="KW-1185">Reference proteome</keyword>
<dbReference type="Gene3D" id="2.40.50.100">
    <property type="match status" value="1"/>
</dbReference>
<dbReference type="Gene3D" id="2.40.30.170">
    <property type="match status" value="1"/>
</dbReference>
<feature type="transmembrane region" description="Helical" evidence="2">
    <location>
        <begin position="7"/>
        <end position="24"/>
    </location>
</feature>
<dbReference type="PATRIC" id="fig|1335048.3.peg.2646"/>
<evidence type="ECO:0000313" key="5">
    <source>
        <dbReference type="EMBL" id="AMY69782.1"/>
    </source>
</evidence>
<keyword evidence="1" id="KW-0175">Coiled coil</keyword>
<dbReference type="OrthoDB" id="9778236at2"/>
<evidence type="ECO:0000256" key="1">
    <source>
        <dbReference type="SAM" id="Coils"/>
    </source>
</evidence>
<gene>
    <name evidence="5" type="ORF">AKL17_2539</name>
</gene>
<dbReference type="KEGG" id="daa:AKL17_2539"/>
<keyword evidence="2" id="KW-0812">Transmembrane</keyword>
<keyword evidence="2" id="KW-1133">Transmembrane helix</keyword>
<protein>
    <submittedName>
        <fullName evidence="5">Secretion protein HlyD family protein</fullName>
    </submittedName>
</protein>
<evidence type="ECO:0000256" key="2">
    <source>
        <dbReference type="SAM" id="Phobius"/>
    </source>
</evidence>
<feature type="domain" description="Multidrug resistance protein MdtA-like barrel-sandwich hybrid" evidence="4">
    <location>
        <begin position="48"/>
        <end position="243"/>
    </location>
</feature>
<dbReference type="Proteomes" id="UP000076128">
    <property type="component" value="Chromosome"/>
</dbReference>
<dbReference type="STRING" id="1335048.AKL17_2539"/>
<dbReference type="InterPro" id="IPR058625">
    <property type="entry name" value="MdtA-like_BSH"/>
</dbReference>
<proteinExistence type="predicted"/>
<evidence type="ECO:0000313" key="6">
    <source>
        <dbReference type="Proteomes" id="UP000076128"/>
    </source>
</evidence>
<dbReference type="PANTHER" id="PTHR30438:SF2">
    <property type="entry name" value="MEMBRANE PROTEIN"/>
    <property type="match status" value="1"/>
</dbReference>
<dbReference type="AlphaFoldDB" id="A0A159Z3R8"/>
<dbReference type="Gene3D" id="1.10.287.470">
    <property type="entry name" value="Helix hairpin bin"/>
    <property type="match status" value="2"/>
</dbReference>
<reference evidence="5 6" key="1">
    <citation type="submission" date="2015-09" db="EMBL/GenBank/DDBJ databases">
        <title>Complete genome sequence of Defluviimonas alba cai42t isolated from an oilfield in Xinjiang.</title>
        <authorList>
            <person name="Geng S."/>
            <person name="Pan X."/>
            <person name="Wu X."/>
        </authorList>
    </citation>
    <scope>NUCLEOTIDE SEQUENCE [LARGE SCALE GENOMIC DNA]</scope>
    <source>
        <strain evidence="6">cai42</strain>
    </source>
</reference>
<feature type="domain" description="Multidrug resistance protein MdtA-like alpha-helical hairpin" evidence="3">
    <location>
        <begin position="116"/>
        <end position="179"/>
    </location>
</feature>
<dbReference type="PANTHER" id="PTHR30438">
    <property type="entry name" value="36 KDA ANTIGEN-RELATED"/>
    <property type="match status" value="1"/>
</dbReference>
<organism evidence="5 6">
    <name type="scientific">Frigidibacter mobilis</name>
    <dbReference type="NCBI Taxonomy" id="1335048"/>
    <lineage>
        <taxon>Bacteria</taxon>
        <taxon>Pseudomonadati</taxon>
        <taxon>Pseudomonadota</taxon>
        <taxon>Alphaproteobacteria</taxon>
        <taxon>Rhodobacterales</taxon>
        <taxon>Paracoccaceae</taxon>
        <taxon>Frigidibacter</taxon>
    </lineage>
</organism>
<dbReference type="InterPro" id="IPR058624">
    <property type="entry name" value="MdtA-like_HH"/>
</dbReference>
<dbReference type="RefSeq" id="WP_066813731.1">
    <property type="nucleotide sequence ID" value="NZ_CP012661.1"/>
</dbReference>
<dbReference type="GO" id="GO:0005886">
    <property type="term" value="C:plasma membrane"/>
    <property type="evidence" value="ECO:0007669"/>
    <property type="project" value="TreeGrafter"/>
</dbReference>
<feature type="coiled-coil region" evidence="1">
    <location>
        <begin position="80"/>
        <end position="107"/>
    </location>
</feature>
<evidence type="ECO:0000259" key="4">
    <source>
        <dbReference type="Pfam" id="PF25917"/>
    </source>
</evidence>
<evidence type="ECO:0000259" key="3">
    <source>
        <dbReference type="Pfam" id="PF25876"/>
    </source>
</evidence>
<dbReference type="Pfam" id="PF25917">
    <property type="entry name" value="BSH_RND"/>
    <property type="match status" value="1"/>
</dbReference>
<sequence length="355" mass="37648">MTNTRPILMAAIVIAGAVFGYFFWQSNRADVVAEGFARGNGRIEAVEIDVASKLPGRIEAILVREGGLVEAGQPLVTLDTRQLKANRHQAEAELRRTEIAVKNARLMIRQRQAEVRAAEAGLAQRQSALDAAQRQFARSEALAGSSVASERQLDIDRSNALGAEAAVASAEAMLAAARIGVSAAEAAVIGAEAAVAAATAAIEVIDVQIEDSTLNAPRAGRIQYIIAREGEVVGAGGRVVNMVDLNDVYMTFFLPTAAAGQIGLGTEVRLLLDAAPGIVIPAHVSFVSSVAQFTPRTVETEIEREKLMFRVRATIAPDLLGRYLEQIKTGLPGVAWVRLDPASPWPAAAQGQVLE</sequence>
<name>A0A159Z3R8_9RHOB</name>
<dbReference type="SUPFAM" id="SSF111369">
    <property type="entry name" value="HlyD-like secretion proteins"/>
    <property type="match status" value="2"/>
</dbReference>
<keyword evidence="2" id="KW-0472">Membrane</keyword>